<dbReference type="Pfam" id="PF01522">
    <property type="entry name" value="Polysacc_deac_1"/>
    <property type="match status" value="1"/>
</dbReference>
<dbReference type="InterPro" id="IPR011330">
    <property type="entry name" value="Glyco_hydro/deAcase_b/a-brl"/>
</dbReference>
<name>A0A840CPB5_9BACT</name>
<accession>A0A840CPB5</accession>
<dbReference type="CDD" id="cd10941">
    <property type="entry name" value="CE4_PuuE_HpPgdA_like_2"/>
    <property type="match status" value="1"/>
</dbReference>
<gene>
    <name evidence="2" type="ORF">GGR21_001833</name>
</gene>
<dbReference type="Proteomes" id="UP000555103">
    <property type="component" value="Unassembled WGS sequence"/>
</dbReference>
<evidence type="ECO:0000313" key="3">
    <source>
        <dbReference type="Proteomes" id="UP000555103"/>
    </source>
</evidence>
<dbReference type="RefSeq" id="WP_183306845.1">
    <property type="nucleotide sequence ID" value="NZ_JACIEP010000005.1"/>
</dbReference>
<protein>
    <submittedName>
        <fullName evidence="2">Peptidoglycan/xylan/chitin deacetylase (PgdA/CDA1 family)</fullName>
    </submittedName>
</protein>
<dbReference type="GO" id="GO:0016810">
    <property type="term" value="F:hydrolase activity, acting on carbon-nitrogen (but not peptide) bonds"/>
    <property type="evidence" value="ECO:0007669"/>
    <property type="project" value="InterPro"/>
</dbReference>
<sequence length="263" mass="31317">MTSRILLSFDIEEFEMPREYGNPIPFDLQMEVSIKGTERILDLLKQHDIKGTFYTTANFAQHAKHIVHRIVKEGHELASHGYVHDHFEPHHLKLSKDILEEIGNIPVYGYRMARMMPVPEEEVYKAGYIYNSSINPTYLPGRYNKLNEPRTYFYRENVLQLPASVSPLLRFPLFWISFHNLPASLYRGFVKRTVKKDGYLNTYFHPWEFMDIGPKKKYNFPFYVTRNTDNRMVKRMNDFIIWCKHKGYEFERTCDFVQAISNK</sequence>
<organism evidence="2 3">
    <name type="scientific">Dysgonomonas hofstadii</name>
    <dbReference type="NCBI Taxonomy" id="637886"/>
    <lineage>
        <taxon>Bacteria</taxon>
        <taxon>Pseudomonadati</taxon>
        <taxon>Bacteroidota</taxon>
        <taxon>Bacteroidia</taxon>
        <taxon>Bacteroidales</taxon>
        <taxon>Dysgonomonadaceae</taxon>
        <taxon>Dysgonomonas</taxon>
    </lineage>
</organism>
<dbReference type="PANTHER" id="PTHR47561:SF1">
    <property type="entry name" value="POLYSACCHARIDE DEACETYLASE FAMILY PROTEIN (AFU_ORTHOLOGUE AFUA_6G05030)"/>
    <property type="match status" value="1"/>
</dbReference>
<reference evidence="2 3" key="1">
    <citation type="submission" date="2020-08" db="EMBL/GenBank/DDBJ databases">
        <title>Genomic Encyclopedia of Type Strains, Phase IV (KMG-IV): sequencing the most valuable type-strain genomes for metagenomic binning, comparative biology and taxonomic classification.</title>
        <authorList>
            <person name="Goeker M."/>
        </authorList>
    </citation>
    <scope>NUCLEOTIDE SEQUENCE [LARGE SCALE GENOMIC DNA]</scope>
    <source>
        <strain evidence="2 3">DSM 104969</strain>
    </source>
</reference>
<proteinExistence type="predicted"/>
<dbReference type="GO" id="GO:0005975">
    <property type="term" value="P:carbohydrate metabolic process"/>
    <property type="evidence" value="ECO:0007669"/>
    <property type="project" value="InterPro"/>
</dbReference>
<dbReference type="Gene3D" id="3.20.20.370">
    <property type="entry name" value="Glycoside hydrolase/deacetylase"/>
    <property type="match status" value="1"/>
</dbReference>
<evidence type="ECO:0000259" key="1">
    <source>
        <dbReference type="PROSITE" id="PS51677"/>
    </source>
</evidence>
<dbReference type="AlphaFoldDB" id="A0A840CPB5"/>
<dbReference type="EMBL" id="JACIEP010000005">
    <property type="protein sequence ID" value="MBB4035938.1"/>
    <property type="molecule type" value="Genomic_DNA"/>
</dbReference>
<dbReference type="PROSITE" id="PS51677">
    <property type="entry name" value="NODB"/>
    <property type="match status" value="1"/>
</dbReference>
<evidence type="ECO:0000313" key="2">
    <source>
        <dbReference type="EMBL" id="MBB4035938.1"/>
    </source>
</evidence>
<dbReference type="SUPFAM" id="SSF88713">
    <property type="entry name" value="Glycoside hydrolase/deacetylase"/>
    <property type="match status" value="1"/>
</dbReference>
<keyword evidence="3" id="KW-1185">Reference proteome</keyword>
<dbReference type="InterPro" id="IPR002509">
    <property type="entry name" value="NODB_dom"/>
</dbReference>
<dbReference type="InterPro" id="IPR045235">
    <property type="entry name" value="PuuE_HpPgdA-like"/>
</dbReference>
<dbReference type="PANTHER" id="PTHR47561">
    <property type="entry name" value="POLYSACCHARIDE DEACETYLASE FAMILY PROTEIN (AFU_ORTHOLOGUE AFUA_6G05030)"/>
    <property type="match status" value="1"/>
</dbReference>
<feature type="domain" description="NodB homology" evidence="1">
    <location>
        <begin position="20"/>
        <end position="102"/>
    </location>
</feature>
<comment type="caution">
    <text evidence="2">The sequence shown here is derived from an EMBL/GenBank/DDBJ whole genome shotgun (WGS) entry which is preliminary data.</text>
</comment>